<evidence type="ECO:0000313" key="1">
    <source>
        <dbReference type="EMBL" id="RDJ20445.1"/>
    </source>
</evidence>
<proteinExistence type="predicted"/>
<dbReference type="AlphaFoldDB" id="A0A370KZM5"/>
<dbReference type="Proteomes" id="UP000255207">
    <property type="component" value="Unassembled WGS sequence"/>
</dbReference>
<accession>A0A370KZM5</accession>
<keyword evidence="2" id="KW-1185">Reference proteome</keyword>
<sequence>MSWPKISPDTGSFWSDQGAQDPVIFKFPERVFIDKGVAFNGAFADVNMVGQSPLAMALHSWAPRDASLYASSGKGAMAIVGHTQTSDRTGWPALPTYTPAAIGVSGFSINDVTTGTLGQSWGLYGDAVRMPGAGFTVGAEITCANLGDNSALTPYNVKTGGANSGVTLWLASGSGLDAVGYPGPVNDVAAGLVFLSSFADDSARMGRGIVFDRSSIRGTDGATGAGTAIAFAKGHAIEWFNSSGSATSFVIGQATQAANAVGIQLDDNGLNVTDRTGGVGLRVAPGANLANHFLIQPSAAGSVPFIAVEGSDASVDFQIKPKGPAGLLQLGYYSGIATNPAGFTADRYIYIRQADGVALAIPCRLAGW</sequence>
<dbReference type="EMBL" id="QQTP01000018">
    <property type="protein sequence ID" value="RDJ20445.1"/>
    <property type="molecule type" value="Genomic_DNA"/>
</dbReference>
<dbReference type="RefSeq" id="WP_114831899.1">
    <property type="nucleotide sequence ID" value="NZ_QQTP01000018.1"/>
</dbReference>
<evidence type="ECO:0000313" key="2">
    <source>
        <dbReference type="Proteomes" id="UP000255207"/>
    </source>
</evidence>
<gene>
    <name evidence="1" type="ORF">DWE98_24280</name>
</gene>
<reference evidence="2" key="1">
    <citation type="submission" date="2018-07" db="EMBL/GenBank/DDBJ databases">
        <authorList>
            <person name="Safronova V.I."/>
            <person name="Chirak E.R."/>
            <person name="Sazanova A.L."/>
        </authorList>
    </citation>
    <scope>NUCLEOTIDE SEQUENCE [LARGE SCALE GENOMIC DNA]</scope>
    <source>
        <strain evidence="2">RCAM04685</strain>
    </source>
</reference>
<name>A0A370KZM5_9HYPH</name>
<protein>
    <submittedName>
        <fullName evidence="1">Uncharacterized protein</fullName>
    </submittedName>
</protein>
<comment type="caution">
    <text evidence="1">The sequence shown here is derived from an EMBL/GenBank/DDBJ whole genome shotgun (WGS) entry which is preliminary data.</text>
</comment>
<organism evidence="1 2">
    <name type="scientific">Bosea caraganae</name>
    <dbReference type="NCBI Taxonomy" id="2763117"/>
    <lineage>
        <taxon>Bacteria</taxon>
        <taxon>Pseudomonadati</taxon>
        <taxon>Pseudomonadota</taxon>
        <taxon>Alphaproteobacteria</taxon>
        <taxon>Hyphomicrobiales</taxon>
        <taxon>Boseaceae</taxon>
        <taxon>Bosea</taxon>
    </lineage>
</organism>